<evidence type="ECO:0000313" key="2">
    <source>
        <dbReference type="EMBL" id="GHB10151.1"/>
    </source>
</evidence>
<dbReference type="RefSeq" id="WP_138898862.1">
    <property type="nucleotide sequence ID" value="NZ_BMVO01000011.1"/>
</dbReference>
<organism evidence="2 3">
    <name type="scientific">Streptomyces chryseus</name>
    <dbReference type="NCBI Taxonomy" id="68186"/>
    <lineage>
        <taxon>Bacteria</taxon>
        <taxon>Bacillati</taxon>
        <taxon>Actinomycetota</taxon>
        <taxon>Actinomycetes</taxon>
        <taxon>Kitasatosporales</taxon>
        <taxon>Streptomycetaceae</taxon>
        <taxon>Streptomyces</taxon>
    </lineage>
</organism>
<name>A0ABQ3DQW0_9ACTN</name>
<dbReference type="Proteomes" id="UP000599437">
    <property type="component" value="Unassembled WGS sequence"/>
</dbReference>
<sequence>MDDTNTARRVITEDEYQDAAKCVREAAGRSGPRLSRAATDDITATLLLSAGLLTPPPAPEPGTCTALFPDDEGMWVQCEEEPGHADTYHSDGEIEWTDEDPNAVPPQG</sequence>
<proteinExistence type="predicted"/>
<comment type="caution">
    <text evidence="2">The sequence shown here is derived from an EMBL/GenBank/DDBJ whole genome shotgun (WGS) entry which is preliminary data.</text>
</comment>
<evidence type="ECO:0000313" key="3">
    <source>
        <dbReference type="Proteomes" id="UP000599437"/>
    </source>
</evidence>
<feature type="region of interest" description="Disordered" evidence="1">
    <location>
        <begin position="82"/>
        <end position="108"/>
    </location>
</feature>
<dbReference type="EMBL" id="BMVO01000011">
    <property type="protein sequence ID" value="GHB10151.1"/>
    <property type="molecule type" value="Genomic_DNA"/>
</dbReference>
<reference evidence="3" key="1">
    <citation type="journal article" date="2019" name="Int. J. Syst. Evol. Microbiol.">
        <title>The Global Catalogue of Microorganisms (GCM) 10K type strain sequencing project: providing services to taxonomists for standard genome sequencing and annotation.</title>
        <authorList>
            <consortium name="The Broad Institute Genomics Platform"/>
            <consortium name="The Broad Institute Genome Sequencing Center for Infectious Disease"/>
            <person name="Wu L."/>
            <person name="Ma J."/>
        </authorList>
    </citation>
    <scope>NUCLEOTIDE SEQUENCE [LARGE SCALE GENOMIC DNA]</scope>
    <source>
        <strain evidence="3">JCM 4737</strain>
    </source>
</reference>
<protein>
    <submittedName>
        <fullName evidence="2">Uncharacterized protein</fullName>
    </submittedName>
</protein>
<feature type="compositionally biased region" description="Basic and acidic residues" evidence="1">
    <location>
        <begin position="82"/>
        <end position="92"/>
    </location>
</feature>
<keyword evidence="3" id="KW-1185">Reference proteome</keyword>
<gene>
    <name evidence="2" type="ORF">GCM10010346_36640</name>
</gene>
<evidence type="ECO:0000256" key="1">
    <source>
        <dbReference type="SAM" id="MobiDB-lite"/>
    </source>
</evidence>
<accession>A0ABQ3DQW0</accession>